<comment type="similarity">
    <text evidence="3">Belongs to the mannose-6-phosphate isomerase type 1 family.</text>
</comment>
<organism evidence="10 11">
    <name type="scientific">Actinoallomurus spadix</name>
    <dbReference type="NCBI Taxonomy" id="79912"/>
    <lineage>
        <taxon>Bacteria</taxon>
        <taxon>Bacillati</taxon>
        <taxon>Actinomycetota</taxon>
        <taxon>Actinomycetes</taxon>
        <taxon>Streptosporangiales</taxon>
        <taxon>Thermomonosporaceae</taxon>
        <taxon>Actinoallomurus</taxon>
    </lineage>
</organism>
<evidence type="ECO:0000259" key="9">
    <source>
        <dbReference type="Pfam" id="PF20511"/>
    </source>
</evidence>
<dbReference type="PROSITE" id="PS00966">
    <property type="entry name" value="PMI_I_2"/>
    <property type="match status" value="1"/>
</dbReference>
<dbReference type="GO" id="GO:0016853">
    <property type="term" value="F:isomerase activity"/>
    <property type="evidence" value="ECO:0007669"/>
    <property type="project" value="UniProtKB-KW"/>
</dbReference>
<comment type="cofactor">
    <cofactor evidence="2">
        <name>Zn(2+)</name>
        <dbReference type="ChEBI" id="CHEBI:29105"/>
    </cofactor>
</comment>
<evidence type="ECO:0000256" key="8">
    <source>
        <dbReference type="SAM" id="MobiDB-lite"/>
    </source>
</evidence>
<dbReference type="PRINTS" id="PR00714">
    <property type="entry name" value="MAN6PISMRASE"/>
</dbReference>
<evidence type="ECO:0000256" key="6">
    <source>
        <dbReference type="ARBA" id="ARBA00022833"/>
    </source>
</evidence>
<accession>A0ABN0XTW5</accession>
<proteinExistence type="inferred from homology"/>
<evidence type="ECO:0000256" key="3">
    <source>
        <dbReference type="ARBA" id="ARBA00010772"/>
    </source>
</evidence>
<sequence length="370" mass="39310">MHLLENPVQEYAWGSHTVLADLLGRPSPTERPQAELWIGAHPAAPSRLPAGPSLDEHIAADPEGTLGPAALARFGPRLPFLLKVLAIAAPLSLQVHPDRDQAERGYAAEQAPPGDPARNYKDDWPKPELLCALTDVHALCGLRDPAETAALLGKVSALRPVADLLAAGDVREAVRTVLTWPEPDRVVPEAAAVAGEPYASLAERYPGDLGVILAMLLNEVRLTPGQAMYVPPRVPHAYLSGTAVELMAGSDNVLRAGLTPKHVDVPELLEIASFDPGRPDVLDPVRTAGEEVYLTPAPEFRLSRVDAGEGAVLPAGGPQLLLCTEGRVDLRRDGEAIKLTRGRAAFAEHRGGPIEVGGSGILYRASLPEL</sequence>
<dbReference type="EMBL" id="BAAABM010000073">
    <property type="protein sequence ID" value="GAA0372219.1"/>
    <property type="molecule type" value="Genomic_DNA"/>
</dbReference>
<dbReference type="InterPro" id="IPR046457">
    <property type="entry name" value="PMI_typeI_cat"/>
</dbReference>
<comment type="caution">
    <text evidence="10">The sequence shown here is derived from an EMBL/GenBank/DDBJ whole genome shotgun (WGS) entry which is preliminary data.</text>
</comment>
<dbReference type="InterPro" id="IPR011051">
    <property type="entry name" value="RmlC_Cupin_sf"/>
</dbReference>
<dbReference type="RefSeq" id="WP_252810403.1">
    <property type="nucleotide sequence ID" value="NZ_BAAABM010000073.1"/>
</dbReference>
<comment type="catalytic activity">
    <reaction evidence="1">
        <text>D-mannose 6-phosphate = D-fructose 6-phosphate</text>
        <dbReference type="Rhea" id="RHEA:12356"/>
        <dbReference type="ChEBI" id="CHEBI:58735"/>
        <dbReference type="ChEBI" id="CHEBI:61527"/>
        <dbReference type="EC" id="5.3.1.8"/>
    </reaction>
</comment>
<dbReference type="Proteomes" id="UP001501822">
    <property type="component" value="Unassembled WGS sequence"/>
</dbReference>
<evidence type="ECO:0000256" key="1">
    <source>
        <dbReference type="ARBA" id="ARBA00000757"/>
    </source>
</evidence>
<name>A0ABN0XTW5_9ACTN</name>
<feature type="region of interest" description="Disordered" evidence="8">
    <location>
        <begin position="100"/>
        <end position="121"/>
    </location>
</feature>
<dbReference type="EC" id="5.3.1.8" evidence="4"/>
<dbReference type="Pfam" id="PF20511">
    <property type="entry name" value="PMI_typeI_cat"/>
    <property type="match status" value="1"/>
</dbReference>
<dbReference type="Gene3D" id="2.60.120.10">
    <property type="entry name" value="Jelly Rolls"/>
    <property type="match status" value="2"/>
</dbReference>
<dbReference type="SUPFAM" id="SSF51182">
    <property type="entry name" value="RmlC-like cupins"/>
    <property type="match status" value="1"/>
</dbReference>
<dbReference type="PIRSF" id="PIRSF001480">
    <property type="entry name" value="Mannose-6-phosphate_isomerase"/>
    <property type="match status" value="1"/>
</dbReference>
<reference evidence="10 11" key="1">
    <citation type="journal article" date="2019" name="Int. J. Syst. Evol. Microbiol.">
        <title>The Global Catalogue of Microorganisms (GCM) 10K type strain sequencing project: providing services to taxonomists for standard genome sequencing and annotation.</title>
        <authorList>
            <consortium name="The Broad Institute Genomics Platform"/>
            <consortium name="The Broad Institute Genome Sequencing Center for Infectious Disease"/>
            <person name="Wu L."/>
            <person name="Ma J."/>
        </authorList>
    </citation>
    <scope>NUCLEOTIDE SEQUENCE [LARGE SCALE GENOMIC DNA]</scope>
    <source>
        <strain evidence="10 11">JCM 3146</strain>
    </source>
</reference>
<evidence type="ECO:0000313" key="10">
    <source>
        <dbReference type="EMBL" id="GAA0372219.1"/>
    </source>
</evidence>
<feature type="domain" description="Phosphomannose isomerase type I catalytic" evidence="9">
    <location>
        <begin position="4"/>
        <end position="143"/>
    </location>
</feature>
<dbReference type="Gene3D" id="1.10.441.10">
    <property type="entry name" value="Phosphomannose Isomerase, domain 2"/>
    <property type="match status" value="1"/>
</dbReference>
<dbReference type="PANTHER" id="PTHR10309:SF0">
    <property type="entry name" value="MANNOSE-6-PHOSPHATE ISOMERASE"/>
    <property type="match status" value="1"/>
</dbReference>
<keyword evidence="11" id="KW-1185">Reference proteome</keyword>
<dbReference type="InterPro" id="IPR001250">
    <property type="entry name" value="Man6P_Isoase-1"/>
</dbReference>
<dbReference type="InterPro" id="IPR018050">
    <property type="entry name" value="Pmannose_isomerase-type1_CS"/>
</dbReference>
<dbReference type="NCBIfam" id="TIGR00218">
    <property type="entry name" value="manA"/>
    <property type="match status" value="1"/>
</dbReference>
<keyword evidence="6" id="KW-0862">Zinc</keyword>
<evidence type="ECO:0000256" key="2">
    <source>
        <dbReference type="ARBA" id="ARBA00001947"/>
    </source>
</evidence>
<evidence type="ECO:0000313" key="11">
    <source>
        <dbReference type="Proteomes" id="UP001501822"/>
    </source>
</evidence>
<protein>
    <recommendedName>
        <fullName evidence="4">mannose-6-phosphate isomerase</fullName>
        <ecNumber evidence="4">5.3.1.8</ecNumber>
    </recommendedName>
</protein>
<evidence type="ECO:0000256" key="4">
    <source>
        <dbReference type="ARBA" id="ARBA00011956"/>
    </source>
</evidence>
<dbReference type="InterPro" id="IPR016305">
    <property type="entry name" value="Mannose-6-P_Isomerase"/>
</dbReference>
<evidence type="ECO:0000256" key="5">
    <source>
        <dbReference type="ARBA" id="ARBA00022723"/>
    </source>
</evidence>
<keyword evidence="5" id="KW-0479">Metal-binding</keyword>
<gene>
    <name evidence="10" type="primary">manA</name>
    <name evidence="10" type="ORF">GCM10010151_72660</name>
</gene>
<dbReference type="InterPro" id="IPR014710">
    <property type="entry name" value="RmlC-like_jellyroll"/>
</dbReference>
<keyword evidence="7 10" id="KW-0413">Isomerase</keyword>
<dbReference type="PANTHER" id="PTHR10309">
    <property type="entry name" value="MANNOSE-6-PHOSPHATE ISOMERASE"/>
    <property type="match status" value="1"/>
</dbReference>
<evidence type="ECO:0000256" key="7">
    <source>
        <dbReference type="ARBA" id="ARBA00023235"/>
    </source>
</evidence>
<dbReference type="CDD" id="cd07011">
    <property type="entry name" value="cupin_PMI_type_I_N"/>
    <property type="match status" value="1"/>
</dbReference>